<evidence type="ECO:0000313" key="2">
    <source>
        <dbReference type="Proteomes" id="UP000515506"/>
    </source>
</evidence>
<dbReference type="EMBL" id="CP060028">
    <property type="protein sequence ID" value="QND78800.1"/>
    <property type="molecule type" value="Genomic_DNA"/>
</dbReference>
<reference evidence="1 2" key="1">
    <citation type="submission" date="2020-08" db="EMBL/GenBank/DDBJ databases">
        <title>Streptomycin resistant and MDR strain, P. mexicana.</title>
        <authorList>
            <person name="Ganesh-kumar S."/>
            <person name="Zhe T."/>
            <person name="Yu Z."/>
            <person name="Min Y."/>
        </authorList>
    </citation>
    <scope>NUCLEOTIDE SEQUENCE [LARGE SCALE GENOMIC DNA]</scope>
    <source>
        <strain evidence="1 2">GTZY</strain>
    </source>
</reference>
<protein>
    <submittedName>
        <fullName evidence="1">DUF2867 domain-containing protein</fullName>
    </submittedName>
</protein>
<evidence type="ECO:0000313" key="1">
    <source>
        <dbReference type="EMBL" id="QND78800.1"/>
    </source>
</evidence>
<name>A0ABX6R6P4_PSEMX</name>
<dbReference type="InterPro" id="IPR021295">
    <property type="entry name" value="DUF2867"/>
</dbReference>
<dbReference type="RefSeq" id="WP_185894220.1">
    <property type="nucleotide sequence ID" value="NZ_CP060028.1"/>
</dbReference>
<dbReference type="Pfam" id="PF11066">
    <property type="entry name" value="DUF2867"/>
    <property type="match status" value="1"/>
</dbReference>
<organism evidence="1 2">
    <name type="scientific">Pseudoxanthomonas mexicana</name>
    <dbReference type="NCBI Taxonomy" id="128785"/>
    <lineage>
        <taxon>Bacteria</taxon>
        <taxon>Pseudomonadati</taxon>
        <taxon>Pseudomonadota</taxon>
        <taxon>Gammaproteobacteria</taxon>
        <taxon>Lysobacterales</taxon>
        <taxon>Lysobacteraceae</taxon>
        <taxon>Pseudoxanthomonas</taxon>
    </lineage>
</organism>
<dbReference type="Proteomes" id="UP000515506">
    <property type="component" value="Chromosome"/>
</dbReference>
<proteinExistence type="predicted"/>
<gene>
    <name evidence="1" type="ORF">H4W19_10360</name>
</gene>
<sequence>MTRLSRARTCAVPADSALRPAVGGAYFAHCAGIALPCAPASALQAYRDLAALVPGWFEGLMGMRNRAMRMLGMKDLGRIGATGAGDVCVGDKIGIFTVFGHTPDEIVLGDEDRHLRVTLSLQLKREDGAARLYCATVVERPNRLGRFYMLPVNPIHRLIVPYLLEHYARRLRDEHAPSTKDTP</sequence>
<keyword evidence="2" id="KW-1185">Reference proteome</keyword>
<accession>A0ABX6R6P4</accession>